<protein>
    <submittedName>
        <fullName evidence="3">Xylose isomerase-like TIM barrel</fullName>
    </submittedName>
</protein>
<dbReference type="PANTHER" id="PTHR12110:SF21">
    <property type="entry name" value="XYLOSE ISOMERASE-LIKE TIM BARREL DOMAIN-CONTAINING PROTEIN"/>
    <property type="match status" value="1"/>
</dbReference>
<keyword evidence="3" id="KW-0413">Isomerase</keyword>
<feature type="domain" description="Xylose isomerase-like TIM barrel" evidence="2">
    <location>
        <begin position="74"/>
        <end position="311"/>
    </location>
</feature>
<name>A0A5B9W711_9BACT</name>
<proteinExistence type="predicted"/>
<feature type="chain" id="PRO_5022697270" evidence="1">
    <location>
        <begin position="30"/>
        <end position="333"/>
    </location>
</feature>
<feature type="signal peptide" evidence="1">
    <location>
        <begin position="1"/>
        <end position="29"/>
    </location>
</feature>
<dbReference type="InterPro" id="IPR050312">
    <property type="entry name" value="IolE/XylAMocC-like"/>
</dbReference>
<accession>A0A5B9W711</accession>
<dbReference type="PANTHER" id="PTHR12110">
    <property type="entry name" value="HYDROXYPYRUVATE ISOMERASE"/>
    <property type="match status" value="1"/>
</dbReference>
<dbReference type="InterPro" id="IPR036237">
    <property type="entry name" value="Xyl_isomerase-like_sf"/>
</dbReference>
<evidence type="ECO:0000256" key="1">
    <source>
        <dbReference type="SAM" id="SignalP"/>
    </source>
</evidence>
<dbReference type="EMBL" id="CP042997">
    <property type="protein sequence ID" value="QEH35919.1"/>
    <property type="molecule type" value="Genomic_DNA"/>
</dbReference>
<dbReference type="SUPFAM" id="SSF51658">
    <property type="entry name" value="Xylose isomerase-like"/>
    <property type="match status" value="1"/>
</dbReference>
<evidence type="ECO:0000259" key="2">
    <source>
        <dbReference type="Pfam" id="PF01261"/>
    </source>
</evidence>
<dbReference type="Gene3D" id="3.20.20.150">
    <property type="entry name" value="Divalent-metal-dependent TIM barrel enzymes"/>
    <property type="match status" value="1"/>
</dbReference>
<sequence length="333" mass="35965" precursor="true">MDASRQDRPAAWPRRAVLRAAAAMPPAAAARLALAGPAPYPDGPGGAREEEPPAIMPIGIFLSVFSRPTVEARLDAAKALGLRHVQVGMDCVGLPKMPEKIAPELAERMRRAAADRAVVLASVDGTFNMSHPDAEHRREGLRRLGVLADACGPMGTSRIHICTGTRSREHMWHGHPDNGTPEAWRDMVACVREATRIAERAGVTLAFEPEVNNVVDSARKARRLLDEVGSPRLKVTLDGANLYHLGELPRMREILEEAVSLVGKDTVLAHAKDVVRDGDAGDRPAGHGKLDYDSYLGLLHRCGYRGPLLLHSLSEDQAPGCAAFLRGRLAKLS</sequence>
<gene>
    <name evidence="3" type="ORF">OJF2_44760</name>
</gene>
<organism evidence="3 4">
    <name type="scientific">Aquisphaera giovannonii</name>
    <dbReference type="NCBI Taxonomy" id="406548"/>
    <lineage>
        <taxon>Bacteria</taxon>
        <taxon>Pseudomonadati</taxon>
        <taxon>Planctomycetota</taxon>
        <taxon>Planctomycetia</taxon>
        <taxon>Isosphaerales</taxon>
        <taxon>Isosphaeraceae</taxon>
        <taxon>Aquisphaera</taxon>
    </lineage>
</organism>
<dbReference type="Proteomes" id="UP000324233">
    <property type="component" value="Chromosome"/>
</dbReference>
<evidence type="ECO:0000313" key="3">
    <source>
        <dbReference type="EMBL" id="QEH35919.1"/>
    </source>
</evidence>
<dbReference type="AlphaFoldDB" id="A0A5B9W711"/>
<keyword evidence="4" id="KW-1185">Reference proteome</keyword>
<dbReference type="Pfam" id="PF01261">
    <property type="entry name" value="AP_endonuc_2"/>
    <property type="match status" value="1"/>
</dbReference>
<dbReference type="RefSeq" id="WP_168221969.1">
    <property type="nucleotide sequence ID" value="NZ_CP042997.1"/>
</dbReference>
<evidence type="ECO:0000313" key="4">
    <source>
        <dbReference type="Proteomes" id="UP000324233"/>
    </source>
</evidence>
<reference evidence="3 4" key="1">
    <citation type="submission" date="2019-08" db="EMBL/GenBank/DDBJ databases">
        <title>Deep-cultivation of Planctomycetes and their phenomic and genomic characterization uncovers novel biology.</title>
        <authorList>
            <person name="Wiegand S."/>
            <person name="Jogler M."/>
            <person name="Boedeker C."/>
            <person name="Pinto D."/>
            <person name="Vollmers J."/>
            <person name="Rivas-Marin E."/>
            <person name="Kohn T."/>
            <person name="Peeters S.H."/>
            <person name="Heuer A."/>
            <person name="Rast P."/>
            <person name="Oberbeckmann S."/>
            <person name="Bunk B."/>
            <person name="Jeske O."/>
            <person name="Meyerdierks A."/>
            <person name="Storesund J.E."/>
            <person name="Kallscheuer N."/>
            <person name="Luecker S."/>
            <person name="Lage O.M."/>
            <person name="Pohl T."/>
            <person name="Merkel B.J."/>
            <person name="Hornburger P."/>
            <person name="Mueller R.-W."/>
            <person name="Bruemmer F."/>
            <person name="Labrenz M."/>
            <person name="Spormann A.M."/>
            <person name="Op den Camp H."/>
            <person name="Overmann J."/>
            <person name="Amann R."/>
            <person name="Jetten M.S.M."/>
            <person name="Mascher T."/>
            <person name="Medema M.H."/>
            <person name="Devos D.P."/>
            <person name="Kaster A.-K."/>
            <person name="Ovreas L."/>
            <person name="Rohde M."/>
            <person name="Galperin M.Y."/>
            <person name="Jogler C."/>
        </authorList>
    </citation>
    <scope>NUCLEOTIDE SEQUENCE [LARGE SCALE GENOMIC DNA]</scope>
    <source>
        <strain evidence="3 4">OJF2</strain>
    </source>
</reference>
<dbReference type="GO" id="GO:0016853">
    <property type="term" value="F:isomerase activity"/>
    <property type="evidence" value="ECO:0007669"/>
    <property type="project" value="UniProtKB-KW"/>
</dbReference>
<dbReference type="InterPro" id="IPR013022">
    <property type="entry name" value="Xyl_isomerase-like_TIM-brl"/>
</dbReference>
<dbReference type="KEGG" id="agv:OJF2_44760"/>
<keyword evidence="1" id="KW-0732">Signal</keyword>